<dbReference type="Proteomes" id="UP000077266">
    <property type="component" value="Unassembled WGS sequence"/>
</dbReference>
<dbReference type="OrthoDB" id="1938591at2759"/>
<evidence type="ECO:0000313" key="1">
    <source>
        <dbReference type="EMBL" id="KZV86442.1"/>
    </source>
</evidence>
<reference evidence="1 2" key="1">
    <citation type="journal article" date="2016" name="Mol. Biol. Evol.">
        <title>Comparative Genomics of Early-Diverging Mushroom-Forming Fungi Provides Insights into the Origins of Lignocellulose Decay Capabilities.</title>
        <authorList>
            <person name="Nagy L.G."/>
            <person name="Riley R."/>
            <person name="Tritt A."/>
            <person name="Adam C."/>
            <person name="Daum C."/>
            <person name="Floudas D."/>
            <person name="Sun H."/>
            <person name="Yadav J.S."/>
            <person name="Pangilinan J."/>
            <person name="Larsson K.H."/>
            <person name="Matsuura K."/>
            <person name="Barry K."/>
            <person name="Labutti K."/>
            <person name="Kuo R."/>
            <person name="Ohm R.A."/>
            <person name="Bhattacharya S.S."/>
            <person name="Shirouzu T."/>
            <person name="Yoshinaga Y."/>
            <person name="Martin F.M."/>
            <person name="Grigoriev I.V."/>
            <person name="Hibbett D.S."/>
        </authorList>
    </citation>
    <scope>NUCLEOTIDE SEQUENCE [LARGE SCALE GENOMIC DNA]</scope>
    <source>
        <strain evidence="1 2">HHB12029</strain>
    </source>
</reference>
<dbReference type="AlphaFoldDB" id="A0A165EAB7"/>
<dbReference type="InterPro" id="IPR036431">
    <property type="entry name" value="ARID_dom_sf"/>
</dbReference>
<keyword evidence="2" id="KW-1185">Reference proteome</keyword>
<dbReference type="InParanoid" id="A0A165EAB7"/>
<dbReference type="Gene3D" id="1.10.150.60">
    <property type="entry name" value="ARID DNA-binding domain"/>
    <property type="match status" value="1"/>
</dbReference>
<accession>A0A165EAB7</accession>
<sequence>MAESERPFLAQNVDQGAIAKQLSLLSQSASTRAREYEVFNKMNAAQQHQQYRERVQNFFKFVAQYMNTRGLVLPPFISGLNTPPYDPNGSPFAWLEPGSHMSTVKVADRDVDLFKLWQLVWSGGTSQKVRNLFIFTS</sequence>
<organism evidence="1 2">
    <name type="scientific">Exidia glandulosa HHB12029</name>
    <dbReference type="NCBI Taxonomy" id="1314781"/>
    <lineage>
        <taxon>Eukaryota</taxon>
        <taxon>Fungi</taxon>
        <taxon>Dikarya</taxon>
        <taxon>Basidiomycota</taxon>
        <taxon>Agaricomycotina</taxon>
        <taxon>Agaricomycetes</taxon>
        <taxon>Auriculariales</taxon>
        <taxon>Exidiaceae</taxon>
        <taxon>Exidia</taxon>
    </lineage>
</organism>
<gene>
    <name evidence="1" type="ORF">EXIGLDRAFT_840787</name>
</gene>
<name>A0A165EAB7_EXIGL</name>
<dbReference type="STRING" id="1314781.A0A165EAB7"/>
<dbReference type="GO" id="GO:0003677">
    <property type="term" value="F:DNA binding"/>
    <property type="evidence" value="ECO:0007669"/>
    <property type="project" value="InterPro"/>
</dbReference>
<protein>
    <submittedName>
        <fullName evidence="1">Uncharacterized protein</fullName>
    </submittedName>
</protein>
<dbReference type="EMBL" id="KV426156">
    <property type="protein sequence ID" value="KZV86442.1"/>
    <property type="molecule type" value="Genomic_DNA"/>
</dbReference>
<evidence type="ECO:0000313" key="2">
    <source>
        <dbReference type="Proteomes" id="UP000077266"/>
    </source>
</evidence>
<proteinExistence type="predicted"/>